<comment type="caution">
    <text evidence="4">The sequence shown here is derived from an EMBL/GenBank/DDBJ whole genome shotgun (WGS) entry which is preliminary data.</text>
</comment>
<dbReference type="PANTHER" id="PTHR42855">
    <property type="entry name" value="ABC TRANSPORTER ATP-BINDING SUBUNIT"/>
    <property type="match status" value="1"/>
</dbReference>
<protein>
    <submittedName>
        <fullName evidence="4">ABC-F type ribosomal protection protein</fullName>
    </submittedName>
</protein>
<name>A0A5R9G6E1_9BACL</name>
<evidence type="ECO:0000259" key="3">
    <source>
        <dbReference type="PROSITE" id="PS50893"/>
    </source>
</evidence>
<dbReference type="SUPFAM" id="SSF52540">
    <property type="entry name" value="P-loop containing nucleoside triphosphate hydrolases"/>
    <property type="match status" value="2"/>
</dbReference>
<keyword evidence="2" id="KW-0067">ATP-binding</keyword>
<dbReference type="PROSITE" id="PS00211">
    <property type="entry name" value="ABC_TRANSPORTER_1"/>
    <property type="match status" value="1"/>
</dbReference>
<dbReference type="Gene3D" id="3.40.50.300">
    <property type="entry name" value="P-loop containing nucleotide triphosphate hydrolases"/>
    <property type="match status" value="2"/>
</dbReference>
<dbReference type="SMART" id="SM00382">
    <property type="entry name" value="AAA"/>
    <property type="match status" value="2"/>
</dbReference>
<evidence type="ECO:0000313" key="4">
    <source>
        <dbReference type="EMBL" id="TLS49906.1"/>
    </source>
</evidence>
<feature type="domain" description="ABC transporter" evidence="3">
    <location>
        <begin position="4"/>
        <end position="261"/>
    </location>
</feature>
<keyword evidence="5" id="KW-1185">Reference proteome</keyword>
<reference evidence="4 5" key="1">
    <citation type="submission" date="2019-05" db="EMBL/GenBank/DDBJ databases">
        <authorList>
            <person name="Narsing Rao M.P."/>
            <person name="Li W.J."/>
        </authorList>
    </citation>
    <scope>NUCLEOTIDE SEQUENCE [LARGE SCALE GENOMIC DNA]</scope>
    <source>
        <strain evidence="4 5">SYSU_K30003</strain>
    </source>
</reference>
<dbReference type="NCBIfam" id="NF000355">
    <property type="entry name" value="ribo_prot_ABC_F"/>
    <property type="match status" value="1"/>
</dbReference>
<evidence type="ECO:0000256" key="2">
    <source>
        <dbReference type="ARBA" id="ARBA00022840"/>
    </source>
</evidence>
<sequence>MFIVKTKDLEKEWNGKTIFKGVTMDVREGEKLALFGRNGAGKTTLLALLRGDEEPTGGTIQRFVPAESWGSLDQHPRVDGEQAAIDYVREADPRVAAAGAEQRAAERALRDAATPEAQAAAAERYGEALDAYATAGGYAWDAEVERALRQVGLQPETWERPFRSLSGGQQTRAGLARLVVRRPKALLLDEPTNHLDEETLRWLQAWIREYPGAVLVVSHDRTFLDAVVDRIVELTPDGAKSYKGNYAAFRERKELERKTQAALYRKQEQERESIEASIRMYQQWYLKASRDAAKAELGIMKPYYAARANKHTARYHAKEKELERLEQNRVEKPREADRLKVAFKEGAFEAKTLVQAENVAYRYENGGAAVFAGGSLAVHRGDKLAVVGPNGAGKTTLLRLLTGELMPTAGTIRRHPELRIGYFSQQLEHLRDEETLLDSLLRVPDMTESFARTILGCFLFRREDVFRRIGDLSMGERCRAAFLQLYFSGANLLLLDEPTNYLDIDTRERMEEALAAYPGALIAVSHDRYFLRAVASRVVSLSGGGGGWRVHEKTFAEYETDDPAPPPSPEARDRDAAIRLAELERTALMAKAELTDEDRARLFALTREIDALRGGRQ</sequence>
<dbReference type="CDD" id="cd03221">
    <property type="entry name" value="ABCF_EF-3"/>
    <property type="match status" value="2"/>
</dbReference>
<dbReference type="GO" id="GO:0016887">
    <property type="term" value="F:ATP hydrolysis activity"/>
    <property type="evidence" value="ECO:0007669"/>
    <property type="project" value="InterPro"/>
</dbReference>
<dbReference type="Proteomes" id="UP000309676">
    <property type="component" value="Unassembled WGS sequence"/>
</dbReference>
<gene>
    <name evidence="4" type="primary">abc-f</name>
    <name evidence="4" type="ORF">FE782_23170</name>
</gene>
<accession>A0A5R9G6E1</accession>
<evidence type="ECO:0000313" key="5">
    <source>
        <dbReference type="Proteomes" id="UP000309676"/>
    </source>
</evidence>
<feature type="domain" description="ABC transporter" evidence="3">
    <location>
        <begin position="354"/>
        <end position="568"/>
    </location>
</feature>
<proteinExistence type="predicted"/>
<dbReference type="PANTHER" id="PTHR42855:SF2">
    <property type="entry name" value="DRUG RESISTANCE ABC TRANSPORTER,ATP-BINDING PROTEIN"/>
    <property type="match status" value="1"/>
</dbReference>
<dbReference type="InterPro" id="IPR003439">
    <property type="entry name" value="ABC_transporter-like_ATP-bd"/>
</dbReference>
<dbReference type="AlphaFoldDB" id="A0A5R9G6E1"/>
<dbReference type="InterPro" id="IPR017871">
    <property type="entry name" value="ABC_transporter-like_CS"/>
</dbReference>
<dbReference type="InterPro" id="IPR051309">
    <property type="entry name" value="ABCF_ATPase"/>
</dbReference>
<dbReference type="InterPro" id="IPR003593">
    <property type="entry name" value="AAA+_ATPase"/>
</dbReference>
<dbReference type="PROSITE" id="PS50893">
    <property type="entry name" value="ABC_TRANSPORTER_2"/>
    <property type="match status" value="2"/>
</dbReference>
<evidence type="ECO:0000256" key="1">
    <source>
        <dbReference type="ARBA" id="ARBA00022741"/>
    </source>
</evidence>
<dbReference type="RefSeq" id="WP_138196727.1">
    <property type="nucleotide sequence ID" value="NZ_VCIW01000018.1"/>
</dbReference>
<dbReference type="OrthoDB" id="9762369at2"/>
<organism evidence="4 5">
    <name type="scientific">Paenibacillus antri</name>
    <dbReference type="NCBI Taxonomy" id="2582848"/>
    <lineage>
        <taxon>Bacteria</taxon>
        <taxon>Bacillati</taxon>
        <taxon>Bacillota</taxon>
        <taxon>Bacilli</taxon>
        <taxon>Bacillales</taxon>
        <taxon>Paenibacillaceae</taxon>
        <taxon>Paenibacillus</taxon>
    </lineage>
</organism>
<dbReference type="Pfam" id="PF00005">
    <property type="entry name" value="ABC_tran"/>
    <property type="match status" value="2"/>
</dbReference>
<dbReference type="GO" id="GO:0005524">
    <property type="term" value="F:ATP binding"/>
    <property type="evidence" value="ECO:0007669"/>
    <property type="project" value="UniProtKB-KW"/>
</dbReference>
<dbReference type="EMBL" id="VCIW01000018">
    <property type="protein sequence ID" value="TLS49906.1"/>
    <property type="molecule type" value="Genomic_DNA"/>
</dbReference>
<dbReference type="FunFam" id="3.40.50.300:FF:000011">
    <property type="entry name" value="Putative ABC transporter ATP-binding component"/>
    <property type="match status" value="1"/>
</dbReference>
<keyword evidence="1" id="KW-0547">Nucleotide-binding</keyword>
<dbReference type="InterPro" id="IPR027417">
    <property type="entry name" value="P-loop_NTPase"/>
</dbReference>